<feature type="transmembrane region" description="Helical" evidence="5">
    <location>
        <begin position="196"/>
        <end position="213"/>
    </location>
</feature>
<dbReference type="InterPro" id="IPR045863">
    <property type="entry name" value="CorA_TM1_TM2"/>
</dbReference>
<proteinExistence type="predicted"/>
<comment type="subcellular location">
    <subcellularLocation>
        <location evidence="1">Membrane</location>
        <topology evidence="1">Multi-pass membrane protein</topology>
    </subcellularLocation>
</comment>
<organism evidence="6 7">
    <name type="scientific">Colletotrichum chrysophilum</name>
    <dbReference type="NCBI Taxonomy" id="1836956"/>
    <lineage>
        <taxon>Eukaryota</taxon>
        <taxon>Fungi</taxon>
        <taxon>Dikarya</taxon>
        <taxon>Ascomycota</taxon>
        <taxon>Pezizomycotina</taxon>
        <taxon>Sordariomycetes</taxon>
        <taxon>Hypocreomycetidae</taxon>
        <taxon>Glomerellales</taxon>
        <taxon>Glomerellaceae</taxon>
        <taxon>Colletotrichum</taxon>
        <taxon>Colletotrichum gloeosporioides species complex</taxon>
    </lineage>
</organism>
<keyword evidence="7" id="KW-1185">Reference proteome</keyword>
<evidence type="ECO:0000256" key="1">
    <source>
        <dbReference type="ARBA" id="ARBA00004141"/>
    </source>
</evidence>
<comment type="caution">
    <text evidence="6">The sequence shown here is derived from an EMBL/GenBank/DDBJ whole genome shotgun (WGS) entry which is preliminary data.</text>
</comment>
<keyword evidence="4 5" id="KW-0472">Membrane</keyword>
<dbReference type="Proteomes" id="UP001243330">
    <property type="component" value="Unassembled WGS sequence"/>
</dbReference>
<dbReference type="AlphaFoldDB" id="A0AAD9ANJ8"/>
<evidence type="ECO:0000256" key="4">
    <source>
        <dbReference type="ARBA" id="ARBA00023136"/>
    </source>
</evidence>
<evidence type="ECO:0000256" key="3">
    <source>
        <dbReference type="ARBA" id="ARBA00022989"/>
    </source>
</evidence>
<gene>
    <name evidence="6" type="ORF">CCHR01_05687</name>
</gene>
<dbReference type="EMBL" id="JAQOWY010000091">
    <property type="protein sequence ID" value="KAK1851693.1"/>
    <property type="molecule type" value="Genomic_DNA"/>
</dbReference>
<protein>
    <recommendedName>
        <fullName evidence="8">CorA-like Mg2+ transporter</fullName>
    </recommendedName>
</protein>
<dbReference type="GO" id="GO:0016020">
    <property type="term" value="C:membrane"/>
    <property type="evidence" value="ECO:0007669"/>
    <property type="project" value="UniProtKB-SubCell"/>
</dbReference>
<evidence type="ECO:0000313" key="6">
    <source>
        <dbReference type="EMBL" id="KAK1851693.1"/>
    </source>
</evidence>
<sequence length="458" mass="52021">MEQRVFEKHLAKCTHVHEDTTYLEILRYVDKSKSIFKGSLSDAEAVRYFRGEPAFRVSHPELGLSAAGLIREILPTSSLQSNAKDPKTFTPLTLSLHPNLFQSMLKDMRLPLQAVELTSVVGPLFWHRYTEINGNDPHLQIVCGKQDSRQTGKTRGWQLILSYSFRRRQTTAFVKGTLTSVIPESLEDLESCADETFHPLLFPVFVLCYVISMRSELSQRKCRTWIRRLEDAISVNETAAGLSYFKDGKINLRAVASDLTECHRQVLHQRPGLYSRMLGAAEEAMQSFWIHVSSGEKSEEMKSLHFSLQDRLGLQRARLVGLDSYVSVSIERLNIQRSMISFITAEIAQNDAKLNLKIAGDQRQLANDSKTDSKAMKALSLLGATFLPGTFLASIFSMTFFDFQEGSSLSPKIWIYFAFTIPLTALVLLGWFFWEQKRKPPMESPRWKAPDGKPPIIF</sequence>
<evidence type="ECO:0000313" key="7">
    <source>
        <dbReference type="Proteomes" id="UP001243330"/>
    </source>
</evidence>
<reference evidence="6" key="1">
    <citation type="submission" date="2023-01" db="EMBL/GenBank/DDBJ databases">
        <title>Colletotrichum chrysophilum M932 genome sequence.</title>
        <authorList>
            <person name="Baroncelli R."/>
        </authorList>
    </citation>
    <scope>NUCLEOTIDE SEQUENCE</scope>
    <source>
        <strain evidence="6">M932</strain>
    </source>
</reference>
<dbReference type="SUPFAM" id="SSF144083">
    <property type="entry name" value="Magnesium transport protein CorA, transmembrane region"/>
    <property type="match status" value="1"/>
</dbReference>
<feature type="transmembrane region" description="Helical" evidence="5">
    <location>
        <begin position="379"/>
        <end position="401"/>
    </location>
</feature>
<feature type="transmembrane region" description="Helical" evidence="5">
    <location>
        <begin position="413"/>
        <end position="434"/>
    </location>
</feature>
<keyword evidence="2 5" id="KW-0812">Transmembrane</keyword>
<keyword evidence="3 5" id="KW-1133">Transmembrane helix</keyword>
<evidence type="ECO:0000256" key="2">
    <source>
        <dbReference type="ARBA" id="ARBA00022692"/>
    </source>
</evidence>
<name>A0AAD9ANJ8_9PEZI</name>
<accession>A0AAD9ANJ8</accession>
<evidence type="ECO:0000256" key="5">
    <source>
        <dbReference type="SAM" id="Phobius"/>
    </source>
</evidence>
<dbReference type="Gene3D" id="1.20.58.340">
    <property type="entry name" value="Magnesium transport protein CorA, transmembrane region"/>
    <property type="match status" value="1"/>
</dbReference>
<evidence type="ECO:0008006" key="8">
    <source>
        <dbReference type="Google" id="ProtNLM"/>
    </source>
</evidence>